<dbReference type="GO" id="GO:0016987">
    <property type="term" value="F:sigma factor activity"/>
    <property type="evidence" value="ECO:0007669"/>
    <property type="project" value="UniProtKB-KW"/>
</dbReference>
<evidence type="ECO:0000259" key="7">
    <source>
        <dbReference type="Pfam" id="PF04545"/>
    </source>
</evidence>
<feature type="domain" description="RNA polymerase sigma-70 region 4" evidence="7">
    <location>
        <begin position="226"/>
        <end position="275"/>
    </location>
</feature>
<dbReference type="InterPro" id="IPR014284">
    <property type="entry name" value="RNA_pol_sigma-70_dom"/>
</dbReference>
<keyword evidence="2" id="KW-0805">Transcription regulation</keyword>
<dbReference type="InterPro" id="IPR050813">
    <property type="entry name" value="Sigma-70_Factor"/>
</dbReference>
<evidence type="ECO:0000256" key="4">
    <source>
        <dbReference type="ARBA" id="ARBA00023125"/>
    </source>
</evidence>
<evidence type="ECO:0000256" key="1">
    <source>
        <dbReference type="ARBA" id="ARBA00007788"/>
    </source>
</evidence>
<dbReference type="PRINTS" id="PR00046">
    <property type="entry name" value="SIGMA70FCT"/>
</dbReference>
<dbReference type="InterPro" id="IPR000943">
    <property type="entry name" value="RNA_pol_sigma70"/>
</dbReference>
<sequence>MARYISEEPGFQTYVDSVERIAALEREEELALARRWREHGDRAAADALVSSQLRSVLKIARKYRGYGIYLSDLVAEGNLGLLEAVNRFEPERGLRFFTYARHWVRAFILAHVLKHWSIVDLGTTAQQSKMFFRLQSEHARLLTTLGDQSDQVERQLADTFKTSPEQVRANLQRLARRDASLDVPVVDGGITFLDMLQADTTDQETQTAAAELSSVVRNAVSELWPTLDCRERLIVDERLLPADGDPRTLAALGRQLGLTRERVRQLEAGVKDRLRAVLDRLLGGEVEHAQPAPLSAAA</sequence>
<dbReference type="InterPro" id="IPR007627">
    <property type="entry name" value="RNA_pol_sigma70_r2"/>
</dbReference>
<dbReference type="AlphaFoldDB" id="D0LN81"/>
<evidence type="ECO:0000256" key="5">
    <source>
        <dbReference type="ARBA" id="ARBA00023163"/>
    </source>
</evidence>
<evidence type="ECO:0000313" key="8">
    <source>
        <dbReference type="EMBL" id="ACY15258.1"/>
    </source>
</evidence>
<dbReference type="Pfam" id="PF04542">
    <property type="entry name" value="Sigma70_r2"/>
    <property type="match status" value="1"/>
</dbReference>
<dbReference type="eggNOG" id="COG0568">
    <property type="taxonomic scope" value="Bacteria"/>
</dbReference>
<dbReference type="NCBIfam" id="TIGR02937">
    <property type="entry name" value="sigma70-ECF"/>
    <property type="match status" value="1"/>
</dbReference>
<dbReference type="InterPro" id="IPR007630">
    <property type="entry name" value="RNA_pol_sigma70_r4"/>
</dbReference>
<dbReference type="Proteomes" id="UP000001880">
    <property type="component" value="Chromosome"/>
</dbReference>
<keyword evidence="4" id="KW-0238">DNA-binding</keyword>
<reference evidence="8 9" key="1">
    <citation type="journal article" date="2010" name="Stand. Genomic Sci.">
        <title>Complete genome sequence of Haliangium ochraceum type strain (SMP-2).</title>
        <authorList>
            <consortium name="US DOE Joint Genome Institute (JGI-PGF)"/>
            <person name="Ivanova N."/>
            <person name="Daum C."/>
            <person name="Lang E."/>
            <person name="Abt B."/>
            <person name="Kopitz M."/>
            <person name="Saunders E."/>
            <person name="Lapidus A."/>
            <person name="Lucas S."/>
            <person name="Glavina Del Rio T."/>
            <person name="Nolan M."/>
            <person name="Tice H."/>
            <person name="Copeland A."/>
            <person name="Cheng J.F."/>
            <person name="Chen F."/>
            <person name="Bruce D."/>
            <person name="Goodwin L."/>
            <person name="Pitluck S."/>
            <person name="Mavromatis K."/>
            <person name="Pati A."/>
            <person name="Mikhailova N."/>
            <person name="Chen A."/>
            <person name="Palaniappan K."/>
            <person name="Land M."/>
            <person name="Hauser L."/>
            <person name="Chang Y.J."/>
            <person name="Jeffries C.D."/>
            <person name="Detter J.C."/>
            <person name="Brettin T."/>
            <person name="Rohde M."/>
            <person name="Goker M."/>
            <person name="Bristow J."/>
            <person name="Markowitz V."/>
            <person name="Eisen J.A."/>
            <person name="Hugenholtz P."/>
            <person name="Kyrpides N.C."/>
            <person name="Klenk H.P."/>
        </authorList>
    </citation>
    <scope>NUCLEOTIDE SEQUENCE [LARGE SCALE GENOMIC DNA]</scope>
    <source>
        <strain evidence="9">DSM 14365 / CIP 107738 / JCM 11303 / AJ 13395 / SMP-2</strain>
    </source>
</reference>
<dbReference type="GO" id="GO:0003677">
    <property type="term" value="F:DNA binding"/>
    <property type="evidence" value="ECO:0007669"/>
    <property type="project" value="UniProtKB-KW"/>
</dbReference>
<accession>D0LN81</accession>
<keyword evidence="3" id="KW-0731">Sigma factor</keyword>
<name>D0LN81_HALO1</name>
<gene>
    <name evidence="8" type="ordered locus">Hoch_2729</name>
</gene>
<dbReference type="RefSeq" id="WP_012827866.1">
    <property type="nucleotide sequence ID" value="NC_013440.1"/>
</dbReference>
<dbReference type="InterPro" id="IPR013325">
    <property type="entry name" value="RNA_pol_sigma_r2"/>
</dbReference>
<dbReference type="InterPro" id="IPR013324">
    <property type="entry name" value="RNA_pol_sigma_r3/r4-like"/>
</dbReference>
<dbReference type="Pfam" id="PF04545">
    <property type="entry name" value="Sigma70_r4"/>
    <property type="match status" value="1"/>
</dbReference>
<dbReference type="SUPFAM" id="SSF88659">
    <property type="entry name" value="Sigma3 and sigma4 domains of RNA polymerase sigma factors"/>
    <property type="match status" value="1"/>
</dbReference>
<comment type="similarity">
    <text evidence="1">Belongs to the sigma-70 factor family.</text>
</comment>
<evidence type="ECO:0000256" key="3">
    <source>
        <dbReference type="ARBA" id="ARBA00023082"/>
    </source>
</evidence>
<dbReference type="HOGENOM" id="CLU_014793_3_5_7"/>
<dbReference type="EMBL" id="CP001804">
    <property type="protein sequence ID" value="ACY15258.1"/>
    <property type="molecule type" value="Genomic_DNA"/>
</dbReference>
<feature type="domain" description="RNA polymerase sigma-70 region 2" evidence="6">
    <location>
        <begin position="48"/>
        <end position="116"/>
    </location>
</feature>
<evidence type="ECO:0000313" key="9">
    <source>
        <dbReference type="Proteomes" id="UP000001880"/>
    </source>
</evidence>
<dbReference type="Gene3D" id="1.20.120.1810">
    <property type="match status" value="1"/>
</dbReference>
<dbReference type="STRING" id="502025.Hoch_2729"/>
<proteinExistence type="inferred from homology"/>
<evidence type="ECO:0000259" key="6">
    <source>
        <dbReference type="Pfam" id="PF04542"/>
    </source>
</evidence>
<dbReference type="KEGG" id="hoh:Hoch_2729"/>
<dbReference type="SUPFAM" id="SSF88946">
    <property type="entry name" value="Sigma2 domain of RNA polymerase sigma factors"/>
    <property type="match status" value="1"/>
</dbReference>
<evidence type="ECO:0000256" key="2">
    <source>
        <dbReference type="ARBA" id="ARBA00023015"/>
    </source>
</evidence>
<dbReference type="PANTHER" id="PTHR30376:SF3">
    <property type="entry name" value="RNA POLYMERASE SIGMA FACTOR RPOH"/>
    <property type="match status" value="1"/>
</dbReference>
<organism evidence="8 9">
    <name type="scientific">Haliangium ochraceum (strain DSM 14365 / JCM 11303 / SMP-2)</name>
    <dbReference type="NCBI Taxonomy" id="502025"/>
    <lineage>
        <taxon>Bacteria</taxon>
        <taxon>Pseudomonadati</taxon>
        <taxon>Myxococcota</taxon>
        <taxon>Polyangia</taxon>
        <taxon>Haliangiales</taxon>
        <taxon>Kofleriaceae</taxon>
        <taxon>Haliangium</taxon>
    </lineage>
</organism>
<keyword evidence="5" id="KW-0804">Transcription</keyword>
<dbReference type="PANTHER" id="PTHR30376">
    <property type="entry name" value="SIGMA FACTOR RPOH HEAT SHOCK RELATED"/>
    <property type="match status" value="1"/>
</dbReference>
<protein>
    <submittedName>
        <fullName evidence="8">RNA polymerase, sigma 32 subunit, RpoH</fullName>
    </submittedName>
</protein>
<dbReference type="Gene3D" id="1.20.140.160">
    <property type="match status" value="1"/>
</dbReference>
<keyword evidence="9" id="KW-1185">Reference proteome</keyword>
<dbReference type="GO" id="GO:0006352">
    <property type="term" value="P:DNA-templated transcription initiation"/>
    <property type="evidence" value="ECO:0007669"/>
    <property type="project" value="InterPro"/>
</dbReference>